<gene>
    <name evidence="3" type="primary">Aste57867_11461</name>
    <name evidence="2" type="ORF">As57867_011418</name>
    <name evidence="3" type="ORF">ASTE57867_11461</name>
</gene>
<evidence type="ECO:0000313" key="2">
    <source>
        <dbReference type="EMBL" id="KAF0697878.1"/>
    </source>
</evidence>
<feature type="compositionally biased region" description="Polar residues" evidence="1">
    <location>
        <begin position="165"/>
        <end position="177"/>
    </location>
</feature>
<protein>
    <submittedName>
        <fullName evidence="3">Aste57867_11461 protein</fullName>
    </submittedName>
</protein>
<feature type="compositionally biased region" description="Polar residues" evidence="1">
    <location>
        <begin position="104"/>
        <end position="121"/>
    </location>
</feature>
<name>A0A485KT17_9STRA</name>
<keyword evidence="4" id="KW-1185">Reference proteome</keyword>
<evidence type="ECO:0000313" key="4">
    <source>
        <dbReference type="Proteomes" id="UP000332933"/>
    </source>
</evidence>
<feature type="compositionally biased region" description="Polar residues" evidence="1">
    <location>
        <begin position="1"/>
        <end position="12"/>
    </location>
</feature>
<feature type="region of interest" description="Disordered" evidence="1">
    <location>
        <begin position="159"/>
        <end position="206"/>
    </location>
</feature>
<accession>A0A485KT17</accession>
<proteinExistence type="predicted"/>
<evidence type="ECO:0000313" key="3">
    <source>
        <dbReference type="EMBL" id="VFT88322.1"/>
    </source>
</evidence>
<dbReference type="AlphaFoldDB" id="A0A485KT17"/>
<sequence length="206" mass="22283">MNDNQTRHTAAGSQRLPPPPTAPCSLSSSSSPRAATTTPLAFRGHCLYPSSTCELERAVKKNGKPHSLCDFHRARHNQQQRKFDAKKKGRYAPYDMRAMEATVTTSAASHGAPSTTTTTEDAGSGVDAAKREQLRQLFWHRVHKPSMTLSKADQPEAQSLILATGPSSSPLATGNDNQLDDGRAPPPLPLPPLAELLKRHATTSRD</sequence>
<evidence type="ECO:0000256" key="1">
    <source>
        <dbReference type="SAM" id="MobiDB-lite"/>
    </source>
</evidence>
<feature type="region of interest" description="Disordered" evidence="1">
    <location>
        <begin position="104"/>
        <end position="126"/>
    </location>
</feature>
<organism evidence="3 4">
    <name type="scientific">Aphanomyces stellatus</name>
    <dbReference type="NCBI Taxonomy" id="120398"/>
    <lineage>
        <taxon>Eukaryota</taxon>
        <taxon>Sar</taxon>
        <taxon>Stramenopiles</taxon>
        <taxon>Oomycota</taxon>
        <taxon>Saprolegniomycetes</taxon>
        <taxon>Saprolegniales</taxon>
        <taxon>Verrucalvaceae</taxon>
        <taxon>Aphanomyces</taxon>
    </lineage>
</organism>
<dbReference type="EMBL" id="VJMH01005283">
    <property type="protein sequence ID" value="KAF0697878.1"/>
    <property type="molecule type" value="Genomic_DNA"/>
</dbReference>
<dbReference type="EMBL" id="CAADRA010005304">
    <property type="protein sequence ID" value="VFT88322.1"/>
    <property type="molecule type" value="Genomic_DNA"/>
</dbReference>
<dbReference type="OrthoDB" id="77806at2759"/>
<dbReference type="Proteomes" id="UP000332933">
    <property type="component" value="Unassembled WGS sequence"/>
</dbReference>
<feature type="compositionally biased region" description="Low complexity" evidence="1">
    <location>
        <begin position="23"/>
        <end position="36"/>
    </location>
</feature>
<reference evidence="3 4" key="1">
    <citation type="submission" date="2019-03" db="EMBL/GenBank/DDBJ databases">
        <authorList>
            <person name="Gaulin E."/>
            <person name="Dumas B."/>
        </authorList>
    </citation>
    <scope>NUCLEOTIDE SEQUENCE [LARGE SCALE GENOMIC DNA]</scope>
    <source>
        <strain evidence="3">CBS 568.67</strain>
    </source>
</reference>
<feature type="region of interest" description="Disordered" evidence="1">
    <location>
        <begin position="1"/>
        <end position="36"/>
    </location>
</feature>
<reference evidence="2" key="2">
    <citation type="submission" date="2019-06" db="EMBL/GenBank/DDBJ databases">
        <title>Genomics analysis of Aphanomyces spp. identifies a new class of oomycete effector associated with host adaptation.</title>
        <authorList>
            <person name="Gaulin E."/>
        </authorList>
    </citation>
    <scope>NUCLEOTIDE SEQUENCE</scope>
    <source>
        <strain evidence="2">CBS 578.67</strain>
    </source>
</reference>